<dbReference type="Gene3D" id="3.40.50.150">
    <property type="entry name" value="Vaccinia Virus protein VP39"/>
    <property type="match status" value="1"/>
</dbReference>
<dbReference type="InterPro" id="IPR025714">
    <property type="entry name" value="Methyltranfer_dom"/>
</dbReference>
<dbReference type="CDD" id="cd02440">
    <property type="entry name" value="AdoMet_MTases"/>
    <property type="match status" value="1"/>
</dbReference>
<sequence>MRELEPPDQSTVNGIWDEVWKVDDPVSTRLLFTHRMFIEGFPVYKRYIPRDAKDILEVGTGTGRYGVAIAREFPESRVVVTDILESALALARRAASDAGVTNAVFRKEDALKLSFPDDSFDIIFSDAVLQHLPEPERALREMYRVLRPGGRVIASSVNGWNIPHRLHRGLLFAVGKEYRYGYEKNFTPRELKQLFLREGFDVIGEDGYYFAYGVYRWKVYHPMWKYVGGALNRVTKLLDAVSFRAVSRYLGFEIICVGRKPAE</sequence>
<dbReference type="EMBL" id="MHLO01000035">
    <property type="protein sequence ID" value="OGZ11329.1"/>
    <property type="molecule type" value="Genomic_DNA"/>
</dbReference>
<comment type="caution">
    <text evidence="2">The sequence shown here is derived from an EMBL/GenBank/DDBJ whole genome shotgun (WGS) entry which is preliminary data.</text>
</comment>
<evidence type="ECO:0000313" key="2">
    <source>
        <dbReference type="EMBL" id="OGZ11329.1"/>
    </source>
</evidence>
<reference evidence="2 3" key="1">
    <citation type="journal article" date="2016" name="Nat. Commun.">
        <title>Thousands of microbial genomes shed light on interconnected biogeochemical processes in an aquifer system.</title>
        <authorList>
            <person name="Anantharaman K."/>
            <person name="Brown C.T."/>
            <person name="Hug L.A."/>
            <person name="Sharon I."/>
            <person name="Castelle C.J."/>
            <person name="Probst A.J."/>
            <person name="Thomas B.C."/>
            <person name="Singh A."/>
            <person name="Wilkins M.J."/>
            <person name="Karaoz U."/>
            <person name="Brodie E.L."/>
            <person name="Williams K.H."/>
            <person name="Hubbard S.S."/>
            <person name="Banfield J.F."/>
        </authorList>
    </citation>
    <scope>NUCLEOTIDE SEQUENCE [LARGE SCALE GENOMIC DNA]</scope>
</reference>
<dbReference type="InterPro" id="IPR029063">
    <property type="entry name" value="SAM-dependent_MTases_sf"/>
</dbReference>
<dbReference type="STRING" id="1798664.A3C93_05315"/>
<dbReference type="Proteomes" id="UP000178636">
    <property type="component" value="Unassembled WGS sequence"/>
</dbReference>
<name>A0A1G2DCG4_9BACT</name>
<evidence type="ECO:0000259" key="1">
    <source>
        <dbReference type="Pfam" id="PF13847"/>
    </source>
</evidence>
<feature type="domain" description="Methyltransferase" evidence="1">
    <location>
        <begin position="51"/>
        <end position="158"/>
    </location>
</feature>
<dbReference type="SUPFAM" id="SSF53335">
    <property type="entry name" value="S-adenosyl-L-methionine-dependent methyltransferases"/>
    <property type="match status" value="1"/>
</dbReference>
<dbReference type="PANTHER" id="PTHR43591:SF24">
    <property type="entry name" value="2-METHOXY-6-POLYPRENYL-1,4-BENZOQUINOL METHYLASE, MITOCHONDRIAL"/>
    <property type="match status" value="1"/>
</dbReference>
<organism evidence="2 3">
    <name type="scientific">Candidatus Lloydbacteria bacterium RIFCSPHIGHO2_02_FULL_54_17</name>
    <dbReference type="NCBI Taxonomy" id="1798664"/>
    <lineage>
        <taxon>Bacteria</taxon>
        <taxon>Candidatus Lloydiibacteriota</taxon>
    </lineage>
</organism>
<accession>A0A1G2DCG4</accession>
<gene>
    <name evidence="2" type="ORF">A3C93_05315</name>
</gene>
<protein>
    <recommendedName>
        <fullName evidence="1">Methyltransferase domain-containing protein</fullName>
    </recommendedName>
</protein>
<proteinExistence type="predicted"/>
<dbReference type="GO" id="GO:0008168">
    <property type="term" value="F:methyltransferase activity"/>
    <property type="evidence" value="ECO:0007669"/>
    <property type="project" value="TreeGrafter"/>
</dbReference>
<dbReference type="Pfam" id="PF13847">
    <property type="entry name" value="Methyltransf_31"/>
    <property type="match status" value="1"/>
</dbReference>
<evidence type="ECO:0000313" key="3">
    <source>
        <dbReference type="Proteomes" id="UP000178636"/>
    </source>
</evidence>
<dbReference type="AlphaFoldDB" id="A0A1G2DCG4"/>
<dbReference type="PANTHER" id="PTHR43591">
    <property type="entry name" value="METHYLTRANSFERASE"/>
    <property type="match status" value="1"/>
</dbReference>